<name>A0AA96RJD0_9BACL</name>
<dbReference type="PANTHER" id="PTHR43280:SF2">
    <property type="entry name" value="HTH-TYPE TRANSCRIPTIONAL REGULATOR EXSA"/>
    <property type="match status" value="1"/>
</dbReference>
<keyword evidence="8" id="KW-1185">Reference proteome</keyword>
<dbReference type="GO" id="GO:0000160">
    <property type="term" value="P:phosphorelay signal transduction system"/>
    <property type="evidence" value="ECO:0007669"/>
    <property type="project" value="InterPro"/>
</dbReference>
<evidence type="ECO:0000313" key="7">
    <source>
        <dbReference type="EMBL" id="WNQ13124.1"/>
    </source>
</evidence>
<keyword evidence="1" id="KW-0805">Transcription regulation</keyword>
<dbReference type="InterPro" id="IPR020449">
    <property type="entry name" value="Tscrpt_reg_AraC-type_HTH"/>
</dbReference>
<dbReference type="InterPro" id="IPR011006">
    <property type="entry name" value="CheY-like_superfamily"/>
</dbReference>
<dbReference type="RefSeq" id="WP_315606904.1">
    <property type="nucleotide sequence ID" value="NZ_CP130318.1"/>
</dbReference>
<dbReference type="PROSITE" id="PS50110">
    <property type="entry name" value="RESPONSE_REGULATORY"/>
    <property type="match status" value="1"/>
</dbReference>
<comment type="caution">
    <text evidence="4">Lacks conserved residue(s) required for the propagation of feature annotation.</text>
</comment>
<evidence type="ECO:0000256" key="2">
    <source>
        <dbReference type="ARBA" id="ARBA00023125"/>
    </source>
</evidence>
<dbReference type="SUPFAM" id="SSF52172">
    <property type="entry name" value="CheY-like"/>
    <property type="match status" value="1"/>
</dbReference>
<feature type="domain" description="HTH araC/xylS-type" evidence="5">
    <location>
        <begin position="391"/>
        <end position="489"/>
    </location>
</feature>
<dbReference type="SMART" id="SM00342">
    <property type="entry name" value="HTH_ARAC"/>
    <property type="match status" value="1"/>
</dbReference>
<dbReference type="PROSITE" id="PS01124">
    <property type="entry name" value="HTH_ARAC_FAMILY_2"/>
    <property type="match status" value="1"/>
</dbReference>
<evidence type="ECO:0000256" key="4">
    <source>
        <dbReference type="PROSITE-ProRule" id="PRU00169"/>
    </source>
</evidence>
<dbReference type="EMBL" id="CP130318">
    <property type="protein sequence ID" value="WNQ13124.1"/>
    <property type="molecule type" value="Genomic_DNA"/>
</dbReference>
<dbReference type="InterPro" id="IPR018060">
    <property type="entry name" value="HTH_AraC"/>
</dbReference>
<sequence>MAGIAKERGPELILSEIQLPGGGESDWVKLLIREEHPHKIAFWSEREDFHTVREAIQLGAVDYLLKPVQPQQVEDVVVRMIREWERESKVSLQMWRKTQLQLQQKFVNRLVKGKSFYSDKTFLETIRPLQLEWIRTLPSAVMAIELSGYKNAIQDWKDRQLIEFAMDNVLSELTEPLEHTVLLPQGRNRWILVAGLPQQMSQEGEEQALHHVQTITQNWVASMERYTHGRIAIGISRLASHWREWPHRLTQAMEALAYQRFVGNKVLRYDRTAAILRTKKDGHSDQMRLLDELFAGNKKGIREVLQRFPASLLPPSPDAGLPLEARTLAWIKDIHRFLEQSGALQHPVLDASRLEEQLGETEGEGQLRERVAAHFLHLGELVNPQTGDLMQKAIDYIGSHLSQRVTLEEVAGHLFISPVWLSKLFRKKVGVSFLQYVTQLKMEEAKLLLRHSKMSVQHLSWKLGYQDAVYFSKLFKRFTGMTPTNYRKRMEGGQDK</sequence>
<proteinExistence type="predicted"/>
<dbReference type="InterPro" id="IPR009057">
    <property type="entry name" value="Homeodomain-like_sf"/>
</dbReference>
<evidence type="ECO:0000259" key="6">
    <source>
        <dbReference type="PROSITE" id="PS50110"/>
    </source>
</evidence>
<dbReference type="GO" id="GO:0003700">
    <property type="term" value="F:DNA-binding transcription factor activity"/>
    <property type="evidence" value="ECO:0007669"/>
    <property type="project" value="InterPro"/>
</dbReference>
<evidence type="ECO:0000256" key="3">
    <source>
        <dbReference type="ARBA" id="ARBA00023163"/>
    </source>
</evidence>
<dbReference type="GO" id="GO:0043565">
    <property type="term" value="F:sequence-specific DNA binding"/>
    <property type="evidence" value="ECO:0007669"/>
    <property type="project" value="InterPro"/>
</dbReference>
<keyword evidence="3" id="KW-0804">Transcription</keyword>
<dbReference type="SUPFAM" id="SSF46689">
    <property type="entry name" value="Homeodomain-like"/>
    <property type="match status" value="2"/>
</dbReference>
<evidence type="ECO:0000256" key="1">
    <source>
        <dbReference type="ARBA" id="ARBA00023015"/>
    </source>
</evidence>
<dbReference type="Pfam" id="PF12833">
    <property type="entry name" value="HTH_18"/>
    <property type="match status" value="1"/>
</dbReference>
<accession>A0AA96RJD0</accession>
<dbReference type="PANTHER" id="PTHR43280">
    <property type="entry name" value="ARAC-FAMILY TRANSCRIPTIONAL REGULATOR"/>
    <property type="match status" value="1"/>
</dbReference>
<evidence type="ECO:0000313" key="8">
    <source>
        <dbReference type="Proteomes" id="UP001305702"/>
    </source>
</evidence>
<protein>
    <submittedName>
        <fullName evidence="7">Helix-turn-helix domain-containing protein</fullName>
    </submittedName>
</protein>
<dbReference type="Gene3D" id="1.10.10.60">
    <property type="entry name" value="Homeodomain-like"/>
    <property type="match status" value="2"/>
</dbReference>
<dbReference type="Gene3D" id="3.40.50.2300">
    <property type="match status" value="1"/>
</dbReference>
<dbReference type="PRINTS" id="PR00032">
    <property type="entry name" value="HTHARAC"/>
</dbReference>
<dbReference type="Proteomes" id="UP001305702">
    <property type="component" value="Chromosome"/>
</dbReference>
<feature type="domain" description="Response regulatory" evidence="6">
    <location>
        <begin position="1"/>
        <end position="81"/>
    </location>
</feature>
<dbReference type="KEGG" id="paun:MJA45_08905"/>
<dbReference type="InterPro" id="IPR001789">
    <property type="entry name" value="Sig_transdc_resp-reg_receiver"/>
</dbReference>
<gene>
    <name evidence="7" type="ORF">MJA45_08905</name>
</gene>
<organism evidence="7 8">
    <name type="scientific">Paenibacillus aurantius</name>
    <dbReference type="NCBI Taxonomy" id="2918900"/>
    <lineage>
        <taxon>Bacteria</taxon>
        <taxon>Bacillati</taxon>
        <taxon>Bacillota</taxon>
        <taxon>Bacilli</taxon>
        <taxon>Bacillales</taxon>
        <taxon>Paenibacillaceae</taxon>
        <taxon>Paenibacillus</taxon>
    </lineage>
</organism>
<dbReference type="Pfam" id="PF00072">
    <property type="entry name" value="Response_reg"/>
    <property type="match status" value="1"/>
</dbReference>
<dbReference type="AlphaFoldDB" id="A0AA96RJD0"/>
<reference evidence="7 8" key="1">
    <citation type="submission" date="2022-02" db="EMBL/GenBank/DDBJ databases">
        <title>Paenibacillus sp. MBLB1776 Whole Genome Shotgun Sequencing.</title>
        <authorList>
            <person name="Hwang C.Y."/>
            <person name="Cho E.-S."/>
            <person name="Seo M.-J."/>
        </authorList>
    </citation>
    <scope>NUCLEOTIDE SEQUENCE [LARGE SCALE GENOMIC DNA]</scope>
    <source>
        <strain evidence="7 8">MBLB1776</strain>
    </source>
</reference>
<evidence type="ECO:0000259" key="5">
    <source>
        <dbReference type="PROSITE" id="PS01124"/>
    </source>
</evidence>
<keyword evidence="2" id="KW-0238">DNA-binding</keyword>